<protein>
    <submittedName>
        <fullName evidence="2">Uncharacterized protein</fullName>
    </submittedName>
</protein>
<feature type="transmembrane region" description="Helical" evidence="1">
    <location>
        <begin position="38"/>
        <end position="58"/>
    </location>
</feature>
<sequence length="68" mass="7137">MRTVIDFYRARPVVGVIVFVVGLAVAIATETLQSGDGIVLPIAFVALAGILVGGLLSLGQRRRSRDDG</sequence>
<dbReference type="Proteomes" id="UP000321805">
    <property type="component" value="Chromosome"/>
</dbReference>
<organism evidence="2 3">
    <name type="scientific">Baekduia soli</name>
    <dbReference type="NCBI Taxonomy" id="496014"/>
    <lineage>
        <taxon>Bacteria</taxon>
        <taxon>Bacillati</taxon>
        <taxon>Actinomycetota</taxon>
        <taxon>Thermoleophilia</taxon>
        <taxon>Solirubrobacterales</taxon>
        <taxon>Baekduiaceae</taxon>
        <taxon>Baekduia</taxon>
    </lineage>
</organism>
<dbReference type="EMBL" id="CP042430">
    <property type="protein sequence ID" value="QEC49471.1"/>
    <property type="molecule type" value="Genomic_DNA"/>
</dbReference>
<evidence type="ECO:0000313" key="3">
    <source>
        <dbReference type="Proteomes" id="UP000321805"/>
    </source>
</evidence>
<evidence type="ECO:0000313" key="2">
    <source>
        <dbReference type="EMBL" id="QEC49471.1"/>
    </source>
</evidence>
<feature type="transmembrane region" description="Helical" evidence="1">
    <location>
        <begin position="12"/>
        <end position="32"/>
    </location>
</feature>
<proteinExistence type="predicted"/>
<gene>
    <name evidence="2" type="ORF">FSW04_19130</name>
</gene>
<keyword evidence="1" id="KW-1133">Transmembrane helix</keyword>
<reference evidence="2 3" key="1">
    <citation type="journal article" date="2018" name="J. Microbiol.">
        <title>Baekduia soli gen. nov., sp. nov., a novel bacterium isolated from the soil of Baekdu Mountain and proposal of a novel family name, Baekduiaceae fam. nov.</title>
        <authorList>
            <person name="An D.S."/>
            <person name="Siddiqi M.Z."/>
            <person name="Kim K.H."/>
            <person name="Yu H.S."/>
            <person name="Im W.T."/>
        </authorList>
    </citation>
    <scope>NUCLEOTIDE SEQUENCE [LARGE SCALE GENOMIC DNA]</scope>
    <source>
        <strain evidence="2 3">BR7-21</strain>
    </source>
</reference>
<name>A0A5B8UA26_9ACTN</name>
<keyword evidence="3" id="KW-1185">Reference proteome</keyword>
<keyword evidence="1" id="KW-0472">Membrane</keyword>
<dbReference type="AlphaFoldDB" id="A0A5B8UA26"/>
<dbReference type="RefSeq" id="WP_146921832.1">
    <property type="nucleotide sequence ID" value="NZ_CP042430.1"/>
</dbReference>
<accession>A0A5B8UA26</accession>
<evidence type="ECO:0000256" key="1">
    <source>
        <dbReference type="SAM" id="Phobius"/>
    </source>
</evidence>
<dbReference type="KEGG" id="bsol:FSW04_19130"/>
<keyword evidence="1" id="KW-0812">Transmembrane</keyword>